<comment type="caution">
    <text evidence="2">The sequence shown here is derived from an EMBL/GenBank/DDBJ whole genome shotgun (WGS) entry which is preliminary data.</text>
</comment>
<evidence type="ECO:0008006" key="4">
    <source>
        <dbReference type="Google" id="ProtNLM"/>
    </source>
</evidence>
<reference evidence="2" key="1">
    <citation type="submission" date="2021-01" db="EMBL/GenBank/DDBJ databases">
        <authorList>
            <consortium name="Genoscope - CEA"/>
            <person name="William W."/>
        </authorList>
    </citation>
    <scope>NUCLEOTIDE SEQUENCE</scope>
</reference>
<gene>
    <name evidence="2" type="ORF">PSON_ATCC_30995.1.T0120337</name>
</gene>
<keyword evidence="1" id="KW-1133">Transmembrane helix</keyword>
<dbReference type="Proteomes" id="UP000692954">
    <property type="component" value="Unassembled WGS sequence"/>
</dbReference>
<keyword evidence="3" id="KW-1185">Reference proteome</keyword>
<evidence type="ECO:0000313" key="2">
    <source>
        <dbReference type="EMBL" id="CAD8058694.1"/>
    </source>
</evidence>
<feature type="transmembrane region" description="Helical" evidence="1">
    <location>
        <begin position="137"/>
        <end position="158"/>
    </location>
</feature>
<keyword evidence="1" id="KW-0812">Transmembrane</keyword>
<name>A0A8S1L7U5_9CILI</name>
<protein>
    <recommendedName>
        <fullName evidence="4">Transmembrane protein</fullName>
    </recommendedName>
</protein>
<dbReference type="EMBL" id="CAJJDN010000012">
    <property type="protein sequence ID" value="CAD8058694.1"/>
    <property type="molecule type" value="Genomic_DNA"/>
</dbReference>
<evidence type="ECO:0000313" key="3">
    <source>
        <dbReference type="Proteomes" id="UP000692954"/>
    </source>
</evidence>
<keyword evidence="1" id="KW-0472">Membrane</keyword>
<accession>A0A8S1L7U5</accession>
<evidence type="ECO:0000256" key="1">
    <source>
        <dbReference type="SAM" id="Phobius"/>
    </source>
</evidence>
<dbReference type="AlphaFoldDB" id="A0A8S1L7U5"/>
<organism evidence="2 3">
    <name type="scientific">Paramecium sonneborni</name>
    <dbReference type="NCBI Taxonomy" id="65129"/>
    <lineage>
        <taxon>Eukaryota</taxon>
        <taxon>Sar</taxon>
        <taxon>Alveolata</taxon>
        <taxon>Ciliophora</taxon>
        <taxon>Intramacronucleata</taxon>
        <taxon>Oligohymenophorea</taxon>
        <taxon>Peniculida</taxon>
        <taxon>Parameciidae</taxon>
        <taxon>Paramecium</taxon>
    </lineage>
</organism>
<dbReference type="OrthoDB" id="302855at2759"/>
<feature type="transmembrane region" description="Helical" evidence="1">
    <location>
        <begin position="102"/>
        <end position="125"/>
    </location>
</feature>
<proteinExistence type="predicted"/>
<feature type="transmembrane region" description="Helical" evidence="1">
    <location>
        <begin position="60"/>
        <end position="82"/>
    </location>
</feature>
<sequence length="200" mass="23222">MFGFQYVQYIKKKILFNLSFLKIYVDQLVQLYFLSLEQVEEIQHIIQKEQNKDQKQMNNAVWSQQICMIVFQAIYGLLFYLFSTTPGYYGDESSCIYLRKYSYYLGVATLLLVTLHFLFLLYSCFQNKVDFLLSAEGCLNAIYGIFSFVIWIMLWVALGKGEECGSLNTLVWVFTILIILGIFMSCCLLFCGVVISASQK</sequence>
<feature type="transmembrane region" description="Helical" evidence="1">
    <location>
        <begin position="170"/>
        <end position="195"/>
    </location>
</feature>